<gene>
    <name evidence="1" type="ORF">ACFSC3_02680</name>
</gene>
<dbReference type="EMBL" id="JBHUFC010000001">
    <property type="protein sequence ID" value="MFD1786471.1"/>
    <property type="molecule type" value="Genomic_DNA"/>
</dbReference>
<comment type="caution">
    <text evidence="1">The sequence shown here is derived from an EMBL/GenBank/DDBJ whole genome shotgun (WGS) entry which is preliminary data.</text>
</comment>
<reference evidence="2" key="1">
    <citation type="journal article" date="2019" name="Int. J. Syst. Evol. Microbiol.">
        <title>The Global Catalogue of Microorganisms (GCM) 10K type strain sequencing project: providing services to taxonomists for standard genome sequencing and annotation.</title>
        <authorList>
            <consortium name="The Broad Institute Genomics Platform"/>
            <consortium name="The Broad Institute Genome Sequencing Center for Infectious Disease"/>
            <person name="Wu L."/>
            <person name="Ma J."/>
        </authorList>
    </citation>
    <scope>NUCLEOTIDE SEQUENCE [LARGE SCALE GENOMIC DNA]</scope>
    <source>
        <strain evidence="2">Q85</strain>
    </source>
</reference>
<protein>
    <submittedName>
        <fullName evidence="1">Uncharacterized protein</fullName>
    </submittedName>
</protein>
<dbReference type="RefSeq" id="WP_380938448.1">
    <property type="nucleotide sequence ID" value="NZ_JBHUFC010000001.1"/>
</dbReference>
<accession>A0ABW4N9H1</accession>
<evidence type="ECO:0000313" key="1">
    <source>
        <dbReference type="EMBL" id="MFD1786471.1"/>
    </source>
</evidence>
<keyword evidence="2" id="KW-1185">Reference proteome</keyword>
<organism evidence="1 2">
    <name type="scientific">Sphingomonas floccifaciens</name>
    <dbReference type="NCBI Taxonomy" id="1844115"/>
    <lineage>
        <taxon>Bacteria</taxon>
        <taxon>Pseudomonadati</taxon>
        <taxon>Pseudomonadota</taxon>
        <taxon>Alphaproteobacteria</taxon>
        <taxon>Sphingomonadales</taxon>
        <taxon>Sphingomonadaceae</taxon>
        <taxon>Sphingomonas</taxon>
    </lineage>
</organism>
<sequence length="103" mass="11616">MSPRHEGKPLLRLLDGYVMDAIGKLDPAEAAELKAMEPQLRRDWGGTGDWRALCAAQMRFPDGMAGAIREVWEKGRDKFLASEGYEPSAEQFTRSFVDSKFPR</sequence>
<dbReference type="Proteomes" id="UP001597283">
    <property type="component" value="Unassembled WGS sequence"/>
</dbReference>
<evidence type="ECO:0000313" key="2">
    <source>
        <dbReference type="Proteomes" id="UP001597283"/>
    </source>
</evidence>
<name>A0ABW4N9H1_9SPHN</name>
<proteinExistence type="predicted"/>